<dbReference type="Pfam" id="PF00150">
    <property type="entry name" value="Cellulase"/>
    <property type="match status" value="1"/>
</dbReference>
<dbReference type="InterPro" id="IPR001547">
    <property type="entry name" value="Glyco_hydro_5"/>
</dbReference>
<reference evidence="6" key="1">
    <citation type="submission" date="2020-02" db="EMBL/GenBank/DDBJ databases">
        <authorList>
            <person name="Meier V. D."/>
        </authorList>
    </citation>
    <scope>NUCLEOTIDE SEQUENCE</scope>
    <source>
        <strain evidence="6">AVDCRST_MAG89</strain>
    </source>
</reference>
<dbReference type="GO" id="GO:0009251">
    <property type="term" value="P:glucan catabolic process"/>
    <property type="evidence" value="ECO:0007669"/>
    <property type="project" value="TreeGrafter"/>
</dbReference>
<dbReference type="SUPFAM" id="SSF51445">
    <property type="entry name" value="(Trans)glycosidases"/>
    <property type="match status" value="1"/>
</dbReference>
<sequence>MLRSFSPGARPALAALLAAAALSGCELLGDSTGARRPSAQAECDGTGKVMLNGEQLPAAPNGFVAVGNKLLSAVDCEPTRFVGVSRPALSFSPGGGRLGVDSMTANDFAAIRKWGANTVRIELAQYYWLPTAQAYDAGYAARVERVVKQARQAGLYVILVLQGSDRGIANYEPVGNPHQPMPDRNHSIPFWRDVANRFKGDGGVLYELFSDPFPPGGPGGFSNSEVPKSGGQP</sequence>
<name>A0A6J4MJ80_9BACT</name>
<feature type="non-terminal residue" evidence="6">
    <location>
        <position position="233"/>
    </location>
</feature>
<dbReference type="PANTHER" id="PTHR34142">
    <property type="entry name" value="ENDO-BETA-1,4-GLUCANASE A"/>
    <property type="match status" value="1"/>
</dbReference>
<dbReference type="PROSITE" id="PS51257">
    <property type="entry name" value="PROKAR_LIPOPROTEIN"/>
    <property type="match status" value="1"/>
</dbReference>
<comment type="similarity">
    <text evidence="3">Belongs to the glycosyl hydrolase 5 (cellulase A) family.</text>
</comment>
<evidence type="ECO:0000256" key="1">
    <source>
        <dbReference type="ARBA" id="ARBA00022801"/>
    </source>
</evidence>
<proteinExistence type="inferred from homology"/>
<dbReference type="InterPro" id="IPR017853">
    <property type="entry name" value="GH"/>
</dbReference>
<gene>
    <name evidence="6" type="ORF">AVDCRST_MAG89-3606</name>
</gene>
<evidence type="ECO:0000313" key="6">
    <source>
        <dbReference type="EMBL" id="CAA9358782.1"/>
    </source>
</evidence>
<evidence type="ECO:0000256" key="2">
    <source>
        <dbReference type="ARBA" id="ARBA00023295"/>
    </source>
</evidence>
<protein>
    <submittedName>
        <fullName evidence="6">GH5_40 / GH5</fullName>
    </submittedName>
</protein>
<feature type="signal peptide" evidence="4">
    <location>
        <begin position="1"/>
        <end position="20"/>
    </location>
</feature>
<evidence type="ECO:0000259" key="5">
    <source>
        <dbReference type="Pfam" id="PF00150"/>
    </source>
</evidence>
<evidence type="ECO:0000256" key="4">
    <source>
        <dbReference type="SAM" id="SignalP"/>
    </source>
</evidence>
<organism evidence="6">
    <name type="scientific">uncultured Gemmatimonadota bacterium</name>
    <dbReference type="NCBI Taxonomy" id="203437"/>
    <lineage>
        <taxon>Bacteria</taxon>
        <taxon>Pseudomonadati</taxon>
        <taxon>Gemmatimonadota</taxon>
        <taxon>environmental samples</taxon>
    </lineage>
</organism>
<dbReference type="GO" id="GO:0004553">
    <property type="term" value="F:hydrolase activity, hydrolyzing O-glycosyl compounds"/>
    <property type="evidence" value="ECO:0007669"/>
    <property type="project" value="InterPro"/>
</dbReference>
<dbReference type="Gene3D" id="3.20.20.80">
    <property type="entry name" value="Glycosidases"/>
    <property type="match status" value="1"/>
</dbReference>
<keyword evidence="1 3" id="KW-0378">Hydrolase</keyword>
<keyword evidence="4" id="KW-0732">Signal</keyword>
<dbReference type="AlphaFoldDB" id="A0A6J4MJ80"/>
<accession>A0A6J4MJ80</accession>
<evidence type="ECO:0000256" key="3">
    <source>
        <dbReference type="RuleBase" id="RU361153"/>
    </source>
</evidence>
<feature type="domain" description="Glycoside hydrolase family 5" evidence="5">
    <location>
        <begin position="101"/>
        <end position="211"/>
    </location>
</feature>
<keyword evidence="2 3" id="KW-0326">Glycosidase</keyword>
<dbReference type="PANTHER" id="PTHR34142:SF1">
    <property type="entry name" value="GLYCOSIDE HYDROLASE FAMILY 5 DOMAIN-CONTAINING PROTEIN"/>
    <property type="match status" value="1"/>
</dbReference>
<dbReference type="EMBL" id="CADCTV010000753">
    <property type="protein sequence ID" value="CAA9358782.1"/>
    <property type="molecule type" value="Genomic_DNA"/>
</dbReference>
<feature type="chain" id="PRO_5027113100" evidence="4">
    <location>
        <begin position="21"/>
        <end position="233"/>
    </location>
</feature>